<accession>A0A6A5VF24</accession>
<gene>
    <name evidence="2" type="ORF">BU23DRAFT_579002</name>
</gene>
<reference evidence="2" key="1">
    <citation type="journal article" date="2020" name="Stud. Mycol.">
        <title>101 Dothideomycetes genomes: a test case for predicting lifestyles and emergence of pathogens.</title>
        <authorList>
            <person name="Haridas S."/>
            <person name="Albert R."/>
            <person name="Binder M."/>
            <person name="Bloem J."/>
            <person name="Labutti K."/>
            <person name="Salamov A."/>
            <person name="Andreopoulos B."/>
            <person name="Baker S."/>
            <person name="Barry K."/>
            <person name="Bills G."/>
            <person name="Bluhm B."/>
            <person name="Cannon C."/>
            <person name="Castanera R."/>
            <person name="Culley D."/>
            <person name="Daum C."/>
            <person name="Ezra D."/>
            <person name="Gonzalez J."/>
            <person name="Henrissat B."/>
            <person name="Kuo A."/>
            <person name="Liang C."/>
            <person name="Lipzen A."/>
            <person name="Lutzoni F."/>
            <person name="Magnuson J."/>
            <person name="Mondo S."/>
            <person name="Nolan M."/>
            <person name="Ohm R."/>
            <person name="Pangilinan J."/>
            <person name="Park H.-J."/>
            <person name="Ramirez L."/>
            <person name="Alfaro M."/>
            <person name="Sun H."/>
            <person name="Tritt A."/>
            <person name="Yoshinaga Y."/>
            <person name="Zwiers L.-H."/>
            <person name="Turgeon B."/>
            <person name="Goodwin S."/>
            <person name="Spatafora J."/>
            <person name="Crous P."/>
            <person name="Grigoriev I."/>
        </authorList>
    </citation>
    <scope>NUCLEOTIDE SEQUENCE</scope>
    <source>
        <strain evidence="2">CBS 107.79</strain>
    </source>
</reference>
<evidence type="ECO:0000313" key="2">
    <source>
        <dbReference type="EMBL" id="KAF1975774.1"/>
    </source>
</evidence>
<dbReference type="OrthoDB" id="5422320at2759"/>
<dbReference type="PANTHER" id="PTHR40642">
    <property type="entry name" value="YALI0F31295P"/>
    <property type="match status" value="1"/>
</dbReference>
<evidence type="ECO:0000256" key="1">
    <source>
        <dbReference type="SAM" id="MobiDB-lite"/>
    </source>
</evidence>
<protein>
    <submittedName>
        <fullName evidence="2">Uncharacterized protein</fullName>
    </submittedName>
</protein>
<feature type="compositionally biased region" description="Basic residues" evidence="1">
    <location>
        <begin position="156"/>
        <end position="177"/>
    </location>
</feature>
<organism evidence="2 3">
    <name type="scientific">Bimuria novae-zelandiae CBS 107.79</name>
    <dbReference type="NCBI Taxonomy" id="1447943"/>
    <lineage>
        <taxon>Eukaryota</taxon>
        <taxon>Fungi</taxon>
        <taxon>Dikarya</taxon>
        <taxon>Ascomycota</taxon>
        <taxon>Pezizomycotina</taxon>
        <taxon>Dothideomycetes</taxon>
        <taxon>Pleosporomycetidae</taxon>
        <taxon>Pleosporales</taxon>
        <taxon>Massarineae</taxon>
        <taxon>Didymosphaeriaceae</taxon>
        <taxon>Bimuria</taxon>
    </lineage>
</organism>
<name>A0A6A5VF24_9PLEO</name>
<dbReference type="PANTHER" id="PTHR40642:SF1">
    <property type="entry name" value="YALI0F31295P"/>
    <property type="match status" value="1"/>
</dbReference>
<dbReference type="InterPro" id="IPR024526">
    <property type="entry name" value="DUF3807"/>
</dbReference>
<feature type="compositionally biased region" description="Low complexity" evidence="1">
    <location>
        <begin position="109"/>
        <end position="120"/>
    </location>
</feature>
<dbReference type="Proteomes" id="UP000800036">
    <property type="component" value="Unassembled WGS sequence"/>
</dbReference>
<dbReference type="EMBL" id="ML976669">
    <property type="protein sequence ID" value="KAF1975774.1"/>
    <property type="molecule type" value="Genomic_DNA"/>
</dbReference>
<dbReference type="AlphaFoldDB" id="A0A6A5VF24"/>
<sequence length="225" mass="25650">MQLQIPTVTVDDLRHFHTKHFPTAPIPVQYLYGTKGEVSEEYHDDDDDGLGYYEDGVKRTLTDEQIAMFRHSEIQRILLERMRRKEAGESIHATKSPVVDMQGAPTPFGAASVGAASPASDQSTPMSISSDDEQNLAAPVETPPQKWTTVSEKTRARNAKNRKKNRKNHRERKKAERKKQEQEGRDARRKAERAEILSEESDEWDPWHQANGPDVQKEDAVDLDY</sequence>
<proteinExistence type="predicted"/>
<dbReference type="Pfam" id="PF12720">
    <property type="entry name" value="DUF3807"/>
    <property type="match status" value="1"/>
</dbReference>
<feature type="compositionally biased region" description="Basic and acidic residues" evidence="1">
    <location>
        <begin position="215"/>
        <end position="225"/>
    </location>
</feature>
<keyword evidence="3" id="KW-1185">Reference proteome</keyword>
<evidence type="ECO:0000313" key="3">
    <source>
        <dbReference type="Proteomes" id="UP000800036"/>
    </source>
</evidence>
<feature type="region of interest" description="Disordered" evidence="1">
    <location>
        <begin position="88"/>
        <end position="225"/>
    </location>
</feature>